<feature type="transmembrane region" description="Helical" evidence="1">
    <location>
        <begin position="20"/>
        <end position="41"/>
    </location>
</feature>
<organism evidence="2">
    <name type="scientific">Castor canadensis</name>
    <name type="common">American beaver</name>
    <dbReference type="NCBI Taxonomy" id="51338"/>
    <lineage>
        <taxon>Eukaryota</taxon>
        <taxon>Metazoa</taxon>
        <taxon>Chordata</taxon>
        <taxon>Craniata</taxon>
        <taxon>Vertebrata</taxon>
        <taxon>Euteleostomi</taxon>
        <taxon>Mammalia</taxon>
        <taxon>Eutheria</taxon>
        <taxon>Euarchontoglires</taxon>
        <taxon>Glires</taxon>
        <taxon>Rodentia</taxon>
        <taxon>Castorimorpha</taxon>
        <taxon>Castoridae</taxon>
        <taxon>Castor</taxon>
    </lineage>
</organism>
<dbReference type="AlphaFoldDB" id="A0A8C0XL50"/>
<reference evidence="2" key="1">
    <citation type="submission" date="2023-09" db="UniProtKB">
        <authorList>
            <consortium name="Ensembl"/>
        </authorList>
    </citation>
    <scope>IDENTIFICATION</scope>
</reference>
<protein>
    <submittedName>
        <fullName evidence="2">Uncharacterized protein</fullName>
    </submittedName>
</protein>
<evidence type="ECO:0000256" key="1">
    <source>
        <dbReference type="SAM" id="Phobius"/>
    </source>
</evidence>
<evidence type="ECO:0000313" key="2">
    <source>
        <dbReference type="Ensembl" id="ENSCCNP00000029511.1"/>
    </source>
</evidence>
<keyword evidence="1" id="KW-0812">Transmembrane</keyword>
<keyword evidence="1" id="KW-0472">Membrane</keyword>
<name>A0A8C0XL50_CASCN</name>
<accession>A0A8C0XL50</accession>
<dbReference type="Ensembl" id="ENSCCNT00000037197.1">
    <property type="protein sequence ID" value="ENSCCNP00000029511.1"/>
    <property type="gene ID" value="ENSCCNG00000028278.1"/>
</dbReference>
<proteinExistence type="predicted"/>
<sequence length="88" mass="10119">NSFTYFEPEMEGKMSPAFYPIHSSLGSMVMYLFILSVLCMAPKSLRVCTKSYMKAVGNKGCWWGAKVWKRLISHKLVCCKWPFEVLSL</sequence>
<keyword evidence="1" id="KW-1133">Transmembrane helix</keyword>